<gene>
    <name evidence="2" type="ORF">IAB89_07015</name>
</gene>
<feature type="region of interest" description="Disordered" evidence="1">
    <location>
        <begin position="249"/>
        <end position="293"/>
    </location>
</feature>
<dbReference type="EMBL" id="DVGZ01000073">
    <property type="protein sequence ID" value="HIR47395.1"/>
    <property type="molecule type" value="Genomic_DNA"/>
</dbReference>
<feature type="compositionally biased region" description="Pro residues" evidence="1">
    <location>
        <begin position="162"/>
        <end position="171"/>
    </location>
</feature>
<name>A0A9D1APR5_9FIRM</name>
<accession>A0A9D1APR5</accession>
<sequence>MILKKPIQLNMGLPPLTISSVFEEKLLSNYELMPSRITPKELLYLTTAPAELPEDLGGMTTIAVNNSQSNVHQLSLNVVNNVVNRLLLSQEQNFTYQDRVYVSTVLHKLGVTDVNQFMRQVRELYDESVSIGRLNTLYRENSSRLEKIFAQVNREERSSGKEPPPQSPALPAPRYYLHNEVYNRLQTAQLYETFCSLMQNRQLYSDSLFHNELKLSEQSRVSQELSLWNQKQTVFAGQETRLVYALPPEKETEEEEAVLPGRTETTPATEERSAMRKDAAPGRTQERAPTAPAARVELSAAPRTYLTLHHHVNRYETGELLPPPQTEEQVLAQGAQAILLALTDQVLSTQISRLTAKHHHQQWIDIRGAVSQSVQNALTRYQEYHTEQYVRNTAEGAENHWMTALYRQEETSFTQLLQQYENVQAGQPFPPIAPSRPDAEMIHRLDAPADSAEEETVRRSPSEPSPAEIRTRELVKEFNRIREKNRELVKEVREEDRQAEREPSESASPDSRQLFEGALAVPPVMPREGREGVESPMQLTHPETGAFGEGEESGPAAYGDRSPAEPETPELVRELNRVDERNREILKEVLQNAEQKEQRRARSAPPPDPKRVFRDSLLAMQNPEQFLRQMQEQPVELTHPQAENPAVETILEHADERTREVYQALMQYERDPAAAIASGVLRPAGTGELNAAVREQPISRTEREELTHLRREQVEIQDTVREQVHSVVDRYLEPEQSAQAPVPQEGRRSSARIVHRAPEQLFSEEFLEQLEQRRTNEVRQTEETHTVTQETVNETQINNIRQQVVERTAEDIAELVNRTLARQIGAISDKVYGQMERRLQSERARRGWK</sequence>
<feature type="region of interest" description="Disordered" evidence="1">
    <location>
        <begin position="490"/>
        <end position="612"/>
    </location>
</feature>
<proteinExistence type="predicted"/>
<feature type="compositionally biased region" description="Basic and acidic residues" evidence="1">
    <location>
        <begin position="570"/>
        <end position="587"/>
    </location>
</feature>
<dbReference type="Proteomes" id="UP000824242">
    <property type="component" value="Unassembled WGS sequence"/>
</dbReference>
<protein>
    <submittedName>
        <fullName evidence="2">Uncharacterized protein</fullName>
    </submittedName>
</protein>
<evidence type="ECO:0000313" key="2">
    <source>
        <dbReference type="EMBL" id="HIR47395.1"/>
    </source>
</evidence>
<evidence type="ECO:0000256" key="1">
    <source>
        <dbReference type="SAM" id="MobiDB-lite"/>
    </source>
</evidence>
<organism evidence="2 3">
    <name type="scientific">Candidatus Caccousia avicola</name>
    <dbReference type="NCBI Taxonomy" id="2840721"/>
    <lineage>
        <taxon>Bacteria</taxon>
        <taxon>Bacillati</taxon>
        <taxon>Bacillota</taxon>
        <taxon>Clostridia</taxon>
        <taxon>Eubacteriales</taxon>
        <taxon>Oscillospiraceae</taxon>
        <taxon>Oscillospiraceae incertae sedis</taxon>
        <taxon>Candidatus Caccousia</taxon>
    </lineage>
</organism>
<feature type="region of interest" description="Disordered" evidence="1">
    <location>
        <begin position="152"/>
        <end position="171"/>
    </location>
</feature>
<feature type="compositionally biased region" description="Basic and acidic residues" evidence="1">
    <location>
        <begin position="490"/>
        <end position="504"/>
    </location>
</feature>
<reference evidence="2" key="1">
    <citation type="submission" date="2020-10" db="EMBL/GenBank/DDBJ databases">
        <authorList>
            <person name="Gilroy R."/>
        </authorList>
    </citation>
    <scope>NUCLEOTIDE SEQUENCE</scope>
    <source>
        <strain evidence="2">ChiSxjej1B13-7958</strain>
    </source>
</reference>
<feature type="compositionally biased region" description="Basic and acidic residues" evidence="1">
    <location>
        <begin position="269"/>
        <end position="286"/>
    </location>
</feature>
<evidence type="ECO:0000313" key="3">
    <source>
        <dbReference type="Proteomes" id="UP000824242"/>
    </source>
</evidence>
<dbReference type="AlphaFoldDB" id="A0A9D1APR5"/>
<comment type="caution">
    <text evidence="2">The sequence shown here is derived from an EMBL/GenBank/DDBJ whole genome shotgun (WGS) entry which is preliminary data.</text>
</comment>
<reference evidence="2" key="2">
    <citation type="journal article" date="2021" name="PeerJ">
        <title>Extensive microbial diversity within the chicken gut microbiome revealed by metagenomics and culture.</title>
        <authorList>
            <person name="Gilroy R."/>
            <person name="Ravi A."/>
            <person name="Getino M."/>
            <person name="Pursley I."/>
            <person name="Horton D.L."/>
            <person name="Alikhan N.F."/>
            <person name="Baker D."/>
            <person name="Gharbi K."/>
            <person name="Hall N."/>
            <person name="Watson M."/>
            <person name="Adriaenssens E.M."/>
            <person name="Foster-Nyarko E."/>
            <person name="Jarju S."/>
            <person name="Secka A."/>
            <person name="Antonio M."/>
            <person name="Oren A."/>
            <person name="Chaudhuri R.R."/>
            <person name="La Ragione R."/>
            <person name="Hildebrand F."/>
            <person name="Pallen M.J."/>
        </authorList>
    </citation>
    <scope>NUCLEOTIDE SEQUENCE</scope>
    <source>
        <strain evidence="2">ChiSxjej1B13-7958</strain>
    </source>
</reference>
<feature type="region of interest" description="Disordered" evidence="1">
    <location>
        <begin position="448"/>
        <end position="471"/>
    </location>
</feature>